<proteinExistence type="predicted"/>
<protein>
    <submittedName>
        <fullName evidence="2">Uncharacterized protein</fullName>
    </submittedName>
</protein>
<dbReference type="Proteomes" id="UP001311232">
    <property type="component" value="Unassembled WGS sequence"/>
</dbReference>
<reference evidence="2 3" key="1">
    <citation type="submission" date="2021-06" db="EMBL/GenBank/DDBJ databases">
        <authorList>
            <person name="Palmer J.M."/>
        </authorList>
    </citation>
    <scope>NUCLEOTIDE SEQUENCE [LARGE SCALE GENOMIC DNA]</scope>
    <source>
        <strain evidence="2 3">MEX-2019</strain>
        <tissue evidence="2">Muscle</tissue>
    </source>
</reference>
<sequence length="337" mass="37503">MRRTSLTLNFGNSKRHLVNFVDSAITPALPYTNRKHRTILTLNEEVMHAPSALSVKHKGSSPQAREVQGEMWGTPDQATSPSPRASPPSSQGSAPTPGSKTTQQQVVETPPRAPNMPAHQLTNPLWQSELGRTKHRSQKIPEPQHSEQTLPCVTATDLPEEVKIELLAQMFQWYQHCLLHPLHVLLRQVLSRLVVCSMPWTILATDLPEEVKIELLAQGHIARACALSRQMTVQPCPKKDVPVVLALTSAPSPRAARTGRVKAGGLLYVLDHSSWTQQMRYAIDQLMPKHHGQKDFLAKVDAEYAAVIQAASRDPNSLLHPTTKQHISRYVKHLDDT</sequence>
<keyword evidence="3" id="KW-1185">Reference proteome</keyword>
<dbReference type="EMBL" id="JAHHUM010002351">
    <property type="protein sequence ID" value="KAK5604358.1"/>
    <property type="molecule type" value="Genomic_DNA"/>
</dbReference>
<accession>A0AAV9R3K6</accession>
<name>A0AAV9R3K6_9TELE</name>
<gene>
    <name evidence="2" type="ORF">CRENBAI_018875</name>
</gene>
<dbReference type="AlphaFoldDB" id="A0AAV9R3K6"/>
<evidence type="ECO:0000313" key="2">
    <source>
        <dbReference type="EMBL" id="KAK5604358.1"/>
    </source>
</evidence>
<organism evidence="2 3">
    <name type="scientific">Crenichthys baileyi</name>
    <name type="common">White River springfish</name>
    <dbReference type="NCBI Taxonomy" id="28760"/>
    <lineage>
        <taxon>Eukaryota</taxon>
        <taxon>Metazoa</taxon>
        <taxon>Chordata</taxon>
        <taxon>Craniata</taxon>
        <taxon>Vertebrata</taxon>
        <taxon>Euteleostomi</taxon>
        <taxon>Actinopterygii</taxon>
        <taxon>Neopterygii</taxon>
        <taxon>Teleostei</taxon>
        <taxon>Neoteleostei</taxon>
        <taxon>Acanthomorphata</taxon>
        <taxon>Ovalentaria</taxon>
        <taxon>Atherinomorphae</taxon>
        <taxon>Cyprinodontiformes</taxon>
        <taxon>Goodeidae</taxon>
        <taxon>Crenichthys</taxon>
    </lineage>
</organism>
<evidence type="ECO:0000256" key="1">
    <source>
        <dbReference type="SAM" id="MobiDB-lite"/>
    </source>
</evidence>
<feature type="region of interest" description="Disordered" evidence="1">
    <location>
        <begin position="52"/>
        <end position="122"/>
    </location>
</feature>
<comment type="caution">
    <text evidence="2">The sequence shown here is derived from an EMBL/GenBank/DDBJ whole genome shotgun (WGS) entry which is preliminary data.</text>
</comment>
<feature type="compositionally biased region" description="Low complexity" evidence="1">
    <location>
        <begin position="77"/>
        <end position="99"/>
    </location>
</feature>
<evidence type="ECO:0000313" key="3">
    <source>
        <dbReference type="Proteomes" id="UP001311232"/>
    </source>
</evidence>